<proteinExistence type="predicted"/>
<dbReference type="Proteomes" id="UP000308600">
    <property type="component" value="Unassembled WGS sequence"/>
</dbReference>
<dbReference type="EMBL" id="ML208500">
    <property type="protein sequence ID" value="TFK63864.1"/>
    <property type="molecule type" value="Genomic_DNA"/>
</dbReference>
<name>A0ACD3AE37_9AGAR</name>
<sequence>MNTSYWGSLWTPNTEVEVGWEPESLEMTQVRISQMYKTFLYNLYYQHRRLDIPGTYKPRQFRLGYPNKLCDITETGLDHAYWDLPRVQWDETTDPSIPPSSSSSSTGYTADMQTPNHNYEPYRPQLEYLPHDILPMAYPVDEQPPIVGLPPPQSLLFEPSSSGFTDNDGILPLLTLGLTHLSTSNSEGSVQLSEGLLYNYESGTSGFIPSASDSDHAMYSGEINLTSFQPHVDLMPDTDWLPIPTSDRNDWSTYNDHELEPEVEAPIDFESTSHGYDPYCPNPDTQPALSWSLVEFEAQFELEPTRGEGEEPNYLAPSFSPISTAGRWYPDDDSQGIVDRIG</sequence>
<reference evidence="1 2" key="1">
    <citation type="journal article" date="2019" name="Nat. Ecol. Evol.">
        <title>Megaphylogeny resolves global patterns of mushroom evolution.</title>
        <authorList>
            <person name="Varga T."/>
            <person name="Krizsan K."/>
            <person name="Foldi C."/>
            <person name="Dima B."/>
            <person name="Sanchez-Garcia M."/>
            <person name="Sanchez-Ramirez S."/>
            <person name="Szollosi G.J."/>
            <person name="Szarkandi J.G."/>
            <person name="Papp V."/>
            <person name="Albert L."/>
            <person name="Andreopoulos W."/>
            <person name="Angelini C."/>
            <person name="Antonin V."/>
            <person name="Barry K.W."/>
            <person name="Bougher N.L."/>
            <person name="Buchanan P."/>
            <person name="Buyck B."/>
            <person name="Bense V."/>
            <person name="Catcheside P."/>
            <person name="Chovatia M."/>
            <person name="Cooper J."/>
            <person name="Damon W."/>
            <person name="Desjardin D."/>
            <person name="Finy P."/>
            <person name="Geml J."/>
            <person name="Haridas S."/>
            <person name="Hughes K."/>
            <person name="Justo A."/>
            <person name="Karasinski D."/>
            <person name="Kautmanova I."/>
            <person name="Kiss B."/>
            <person name="Kocsube S."/>
            <person name="Kotiranta H."/>
            <person name="LaButti K.M."/>
            <person name="Lechner B.E."/>
            <person name="Liimatainen K."/>
            <person name="Lipzen A."/>
            <person name="Lukacs Z."/>
            <person name="Mihaltcheva S."/>
            <person name="Morgado L.N."/>
            <person name="Niskanen T."/>
            <person name="Noordeloos M.E."/>
            <person name="Ohm R.A."/>
            <person name="Ortiz-Santana B."/>
            <person name="Ovrebo C."/>
            <person name="Racz N."/>
            <person name="Riley R."/>
            <person name="Savchenko A."/>
            <person name="Shiryaev A."/>
            <person name="Soop K."/>
            <person name="Spirin V."/>
            <person name="Szebenyi C."/>
            <person name="Tomsovsky M."/>
            <person name="Tulloss R.E."/>
            <person name="Uehling J."/>
            <person name="Grigoriev I.V."/>
            <person name="Vagvolgyi C."/>
            <person name="Papp T."/>
            <person name="Martin F.M."/>
            <person name="Miettinen O."/>
            <person name="Hibbett D.S."/>
            <person name="Nagy L.G."/>
        </authorList>
    </citation>
    <scope>NUCLEOTIDE SEQUENCE [LARGE SCALE GENOMIC DNA]</scope>
    <source>
        <strain evidence="1 2">NL-1719</strain>
    </source>
</reference>
<keyword evidence="2" id="KW-1185">Reference proteome</keyword>
<evidence type="ECO:0000313" key="2">
    <source>
        <dbReference type="Proteomes" id="UP000308600"/>
    </source>
</evidence>
<organism evidence="1 2">
    <name type="scientific">Pluteus cervinus</name>
    <dbReference type="NCBI Taxonomy" id="181527"/>
    <lineage>
        <taxon>Eukaryota</taxon>
        <taxon>Fungi</taxon>
        <taxon>Dikarya</taxon>
        <taxon>Basidiomycota</taxon>
        <taxon>Agaricomycotina</taxon>
        <taxon>Agaricomycetes</taxon>
        <taxon>Agaricomycetidae</taxon>
        <taxon>Agaricales</taxon>
        <taxon>Pluteineae</taxon>
        <taxon>Pluteaceae</taxon>
        <taxon>Pluteus</taxon>
    </lineage>
</organism>
<protein>
    <submittedName>
        <fullName evidence="1">Uncharacterized protein</fullName>
    </submittedName>
</protein>
<accession>A0ACD3AE37</accession>
<evidence type="ECO:0000313" key="1">
    <source>
        <dbReference type="EMBL" id="TFK63864.1"/>
    </source>
</evidence>
<gene>
    <name evidence="1" type="ORF">BDN72DRAFT_963617</name>
</gene>